<keyword evidence="3 10" id="KW-1134">Transmembrane beta strand</keyword>
<evidence type="ECO:0000313" key="14">
    <source>
        <dbReference type="EMBL" id="EAY25534.1"/>
    </source>
</evidence>
<dbReference type="eggNOG" id="COG4771">
    <property type="taxonomic scope" value="Bacteria"/>
</dbReference>
<dbReference type="GO" id="GO:0044718">
    <property type="term" value="P:siderophore transmembrane transport"/>
    <property type="evidence" value="ECO:0007669"/>
    <property type="project" value="TreeGrafter"/>
</dbReference>
<dbReference type="Pfam" id="PF00593">
    <property type="entry name" value="TonB_dep_Rec_b-barrel"/>
    <property type="match status" value="1"/>
</dbReference>
<evidence type="ECO:0000256" key="10">
    <source>
        <dbReference type="PROSITE-ProRule" id="PRU01360"/>
    </source>
</evidence>
<proteinExistence type="inferred from homology"/>
<dbReference type="EMBL" id="AAWS01000046">
    <property type="protein sequence ID" value="EAY25534.1"/>
    <property type="molecule type" value="Genomic_DNA"/>
</dbReference>
<evidence type="ECO:0000256" key="7">
    <source>
        <dbReference type="ARBA" id="ARBA00023136"/>
    </source>
</evidence>
<protein>
    <submittedName>
        <fullName evidence="14">Receptor, putative</fullName>
    </submittedName>
</protein>
<dbReference type="InterPro" id="IPR036942">
    <property type="entry name" value="Beta-barrel_TonB_sf"/>
</dbReference>
<keyword evidence="15" id="KW-1185">Reference proteome</keyword>
<evidence type="ECO:0000256" key="5">
    <source>
        <dbReference type="ARBA" id="ARBA00022729"/>
    </source>
</evidence>
<evidence type="ECO:0000256" key="9">
    <source>
        <dbReference type="ARBA" id="ARBA00023237"/>
    </source>
</evidence>
<dbReference type="InterPro" id="IPR037066">
    <property type="entry name" value="Plug_dom_sf"/>
</dbReference>
<dbReference type="GO" id="GO:0015344">
    <property type="term" value="F:siderophore uptake transmembrane transporter activity"/>
    <property type="evidence" value="ECO:0007669"/>
    <property type="project" value="TreeGrafter"/>
</dbReference>
<evidence type="ECO:0000259" key="12">
    <source>
        <dbReference type="Pfam" id="PF00593"/>
    </source>
</evidence>
<sequence>MLLNLAIYAQSDTNRLNTIPLDVLKAQDIIAGRASTNVEVVSASRSSKRIKDLPVTIHVVTQEEIRKNGYITLVDVMKAVPGVRVSQPGSGLDGETFLFRGQIGNYYTKILINNIPIQPSVAGGIAIGAQLPIAQARQIEIIYGPASAVYGADAMTGVINIITDSPSSCSFAQANVTLGEYGYQHVNFMAGGKVGKNKNILKYTFYGNRGKRDDLNIRHNKEVELVGQLSSEFSYKGNVFSPLPHFFASKRMSSDQVNYLRLLNTNPDQVLDSIQATYPYYQGDANKGLVNALPQESSLFGIQLEYRDFTFSYNNLFRSNHSSLGRSPDIFSYAHPDNYIADRIERTTLSYNKAWQRFALTVNASYLKYRMDVGSTYGVNYASFASSRAYTYEASDDLFFEALGTYSINKYMEVTAGFSATLSGNLPPVNESDTPFNPNDYRAFSTTQRPPHAVFGHFGDNPILHTITGYFAQLLYQRDNLTLIAGVREDASSEFTTNVDSANVVGTFYPRVAVLYKFSDNLSVRASYGRAFKAPSARNTYSSLALPVIFNGTRVPNLVQYERVPNEDLSPEFVTSYEVGVRYTLNSNIDFDLTGYYSRIDQLITQSLIPLDTAIYGANAVSQFQAQNSFRTRSAVNDVNSRSDLYGLQLAVRLSNLWPLLKFNADVYLNYAEGSEVLPNEENEEISVPRMVPKFMGQLNFSIEPFKHTYFRFENVFMTDWVRRFVPRAQASDFKIAGYYNLDFIGRYQLSKNLGVFLKIRNVFDAEYAGIGSDGLDVDLVYNPQMKRNVQFGASFRL</sequence>
<dbReference type="Proteomes" id="UP000004095">
    <property type="component" value="Unassembled WGS sequence"/>
</dbReference>
<comment type="similarity">
    <text evidence="10 11">Belongs to the TonB-dependent receptor family.</text>
</comment>
<reference evidence="14 15" key="1">
    <citation type="submission" date="2007-01" db="EMBL/GenBank/DDBJ databases">
        <authorList>
            <person name="Haygood M."/>
            <person name="Podell S."/>
            <person name="Anderson C."/>
            <person name="Hopkinson B."/>
            <person name="Roe K."/>
            <person name="Barbeau K."/>
            <person name="Gaasterland T."/>
            <person name="Ferriera S."/>
            <person name="Johnson J."/>
            <person name="Kravitz S."/>
            <person name="Beeson K."/>
            <person name="Sutton G."/>
            <person name="Rogers Y.-H."/>
            <person name="Friedman R."/>
            <person name="Frazier M."/>
            <person name="Venter J.C."/>
        </authorList>
    </citation>
    <scope>NUCLEOTIDE SEQUENCE [LARGE SCALE GENOMIC DNA]</scope>
    <source>
        <strain evidence="14 15">ATCC 23134</strain>
    </source>
</reference>
<evidence type="ECO:0000259" key="13">
    <source>
        <dbReference type="Pfam" id="PF07715"/>
    </source>
</evidence>
<keyword evidence="7 10" id="KW-0472">Membrane</keyword>
<evidence type="ECO:0000256" key="8">
    <source>
        <dbReference type="ARBA" id="ARBA00023170"/>
    </source>
</evidence>
<keyword evidence="5" id="KW-0732">Signal</keyword>
<comment type="subcellular location">
    <subcellularLocation>
        <location evidence="1 10">Cell outer membrane</location>
        <topology evidence="1 10">Multi-pass membrane protein</topology>
    </subcellularLocation>
</comment>
<accession>A1ZVJ1</accession>
<evidence type="ECO:0000256" key="6">
    <source>
        <dbReference type="ARBA" id="ARBA00023077"/>
    </source>
</evidence>
<dbReference type="Gene3D" id="2.170.130.10">
    <property type="entry name" value="TonB-dependent receptor, plug domain"/>
    <property type="match status" value="1"/>
</dbReference>
<feature type="domain" description="TonB-dependent receptor plug" evidence="13">
    <location>
        <begin position="50"/>
        <end position="158"/>
    </location>
</feature>
<evidence type="ECO:0000256" key="11">
    <source>
        <dbReference type="RuleBase" id="RU003357"/>
    </source>
</evidence>
<dbReference type="AlphaFoldDB" id="A1ZVJ1"/>
<name>A1ZVJ1_MICM2</name>
<evidence type="ECO:0000313" key="15">
    <source>
        <dbReference type="Proteomes" id="UP000004095"/>
    </source>
</evidence>
<evidence type="ECO:0000256" key="2">
    <source>
        <dbReference type="ARBA" id="ARBA00022448"/>
    </source>
</evidence>
<dbReference type="InterPro" id="IPR012910">
    <property type="entry name" value="Plug_dom"/>
</dbReference>
<dbReference type="Gene3D" id="2.40.170.20">
    <property type="entry name" value="TonB-dependent receptor, beta-barrel domain"/>
    <property type="match status" value="1"/>
</dbReference>
<keyword evidence="2 10" id="KW-0813">Transport</keyword>
<comment type="caution">
    <text evidence="14">The sequence shown here is derived from an EMBL/GenBank/DDBJ whole genome shotgun (WGS) entry which is preliminary data.</text>
</comment>
<feature type="domain" description="TonB-dependent receptor-like beta-barrel" evidence="12">
    <location>
        <begin position="303"/>
        <end position="763"/>
    </location>
</feature>
<dbReference type="GO" id="GO:0009279">
    <property type="term" value="C:cell outer membrane"/>
    <property type="evidence" value="ECO:0007669"/>
    <property type="project" value="UniProtKB-SubCell"/>
</dbReference>
<gene>
    <name evidence="14" type="ORF">M23134_00632</name>
</gene>
<evidence type="ECO:0000256" key="4">
    <source>
        <dbReference type="ARBA" id="ARBA00022692"/>
    </source>
</evidence>
<organism evidence="14 15">
    <name type="scientific">Microscilla marina ATCC 23134</name>
    <dbReference type="NCBI Taxonomy" id="313606"/>
    <lineage>
        <taxon>Bacteria</taxon>
        <taxon>Pseudomonadati</taxon>
        <taxon>Bacteroidota</taxon>
        <taxon>Cytophagia</taxon>
        <taxon>Cytophagales</taxon>
        <taxon>Microscillaceae</taxon>
        <taxon>Microscilla</taxon>
    </lineage>
</organism>
<dbReference type="InterPro" id="IPR039426">
    <property type="entry name" value="TonB-dep_rcpt-like"/>
</dbReference>
<keyword evidence="6 11" id="KW-0798">TonB box</keyword>
<dbReference type="InterPro" id="IPR000531">
    <property type="entry name" value="Beta-barrel_TonB"/>
</dbReference>
<keyword evidence="9 10" id="KW-0998">Cell outer membrane</keyword>
<keyword evidence="8 14" id="KW-0675">Receptor</keyword>
<dbReference type="PROSITE" id="PS52016">
    <property type="entry name" value="TONB_DEPENDENT_REC_3"/>
    <property type="match status" value="1"/>
</dbReference>
<evidence type="ECO:0000256" key="3">
    <source>
        <dbReference type="ARBA" id="ARBA00022452"/>
    </source>
</evidence>
<evidence type="ECO:0000256" key="1">
    <source>
        <dbReference type="ARBA" id="ARBA00004571"/>
    </source>
</evidence>
<keyword evidence="4 10" id="KW-0812">Transmembrane</keyword>
<dbReference type="SUPFAM" id="SSF56935">
    <property type="entry name" value="Porins"/>
    <property type="match status" value="1"/>
</dbReference>
<dbReference type="PANTHER" id="PTHR30069">
    <property type="entry name" value="TONB-DEPENDENT OUTER MEMBRANE RECEPTOR"/>
    <property type="match status" value="1"/>
</dbReference>
<dbReference type="Pfam" id="PF07715">
    <property type="entry name" value="Plug"/>
    <property type="match status" value="1"/>
</dbReference>
<dbReference type="PANTHER" id="PTHR30069:SF29">
    <property type="entry name" value="HEMOGLOBIN AND HEMOGLOBIN-HAPTOGLOBIN-BINDING PROTEIN 1-RELATED"/>
    <property type="match status" value="1"/>
</dbReference>